<dbReference type="AlphaFoldDB" id="A0A081NE91"/>
<evidence type="ECO:0000256" key="1">
    <source>
        <dbReference type="ARBA" id="ARBA00022490"/>
    </source>
</evidence>
<dbReference type="GO" id="GO:0051301">
    <property type="term" value="P:cell division"/>
    <property type="evidence" value="ECO:0007669"/>
    <property type="project" value="UniProtKB-KW"/>
</dbReference>
<keyword evidence="4 10" id="KW-0547">Nucleotide-binding</keyword>
<comment type="caution">
    <text evidence="15">The sequence shown here is derived from an EMBL/GenBank/DDBJ whole genome shotgun (WGS) entry which is preliminary data.</text>
</comment>
<dbReference type="RefSeq" id="WP_034838848.1">
    <property type="nucleotide sequence ID" value="NZ_JOKH01000004.1"/>
</dbReference>
<dbReference type="eggNOG" id="COG0770">
    <property type="taxonomic scope" value="Bacteria"/>
</dbReference>
<dbReference type="Proteomes" id="UP000028073">
    <property type="component" value="Unassembled WGS sequence"/>
</dbReference>
<evidence type="ECO:0000256" key="7">
    <source>
        <dbReference type="ARBA" id="ARBA00022984"/>
    </source>
</evidence>
<comment type="catalytic activity">
    <reaction evidence="10 11">
        <text>D-alanyl-D-alanine + UDP-N-acetyl-alpha-D-muramoyl-L-alanyl-gamma-D-glutamyl-meso-2,6-diaminopimelate + ATP = UDP-N-acetyl-alpha-D-muramoyl-L-alanyl-gamma-D-glutamyl-meso-2,6-diaminopimeloyl-D-alanyl-D-alanine + ADP + phosphate + H(+)</text>
        <dbReference type="Rhea" id="RHEA:28374"/>
        <dbReference type="ChEBI" id="CHEBI:15378"/>
        <dbReference type="ChEBI" id="CHEBI:30616"/>
        <dbReference type="ChEBI" id="CHEBI:43474"/>
        <dbReference type="ChEBI" id="CHEBI:57822"/>
        <dbReference type="ChEBI" id="CHEBI:61386"/>
        <dbReference type="ChEBI" id="CHEBI:83905"/>
        <dbReference type="ChEBI" id="CHEBI:456216"/>
        <dbReference type="EC" id="6.3.2.10"/>
    </reaction>
</comment>
<evidence type="ECO:0000256" key="4">
    <source>
        <dbReference type="ARBA" id="ARBA00022741"/>
    </source>
</evidence>
<feature type="domain" description="Mur ligase N-terminal catalytic" evidence="12">
    <location>
        <begin position="25"/>
        <end position="92"/>
    </location>
</feature>
<dbReference type="InterPro" id="IPR036615">
    <property type="entry name" value="Mur_ligase_C_dom_sf"/>
</dbReference>
<dbReference type="HAMAP" id="MF_02019">
    <property type="entry name" value="MurF"/>
    <property type="match status" value="1"/>
</dbReference>
<evidence type="ECO:0000259" key="13">
    <source>
        <dbReference type="Pfam" id="PF02875"/>
    </source>
</evidence>
<protein>
    <recommendedName>
        <fullName evidence="10 11">UDP-N-acetylmuramoyl-tripeptide--D-alanyl-D-alanine ligase</fullName>
        <ecNumber evidence="10 11">6.3.2.10</ecNumber>
    </recommendedName>
    <alternativeName>
        <fullName evidence="10">D-alanyl-D-alanine-adding enzyme</fullName>
    </alternativeName>
</protein>
<evidence type="ECO:0000256" key="11">
    <source>
        <dbReference type="RuleBase" id="RU004136"/>
    </source>
</evidence>
<gene>
    <name evidence="10" type="primary">murF</name>
    <name evidence="15" type="ORF">GZ78_18940</name>
</gene>
<name>A0A081NE91_9GAMM</name>
<dbReference type="Pfam" id="PF02875">
    <property type="entry name" value="Mur_ligase_C"/>
    <property type="match status" value="1"/>
</dbReference>
<evidence type="ECO:0000313" key="16">
    <source>
        <dbReference type="Proteomes" id="UP000028073"/>
    </source>
</evidence>
<keyword evidence="7 10" id="KW-0573">Peptidoglycan synthesis</keyword>
<feature type="domain" description="Mur ligase central" evidence="14">
    <location>
        <begin position="107"/>
        <end position="302"/>
    </location>
</feature>
<dbReference type="GO" id="GO:0047480">
    <property type="term" value="F:UDP-N-acetylmuramoyl-tripeptide-D-alanyl-D-alanine ligase activity"/>
    <property type="evidence" value="ECO:0007669"/>
    <property type="project" value="UniProtKB-UniRule"/>
</dbReference>
<dbReference type="PANTHER" id="PTHR43024">
    <property type="entry name" value="UDP-N-ACETYLMURAMOYL-TRIPEPTIDE--D-ALANYL-D-ALANINE LIGASE"/>
    <property type="match status" value="1"/>
</dbReference>
<dbReference type="InterPro" id="IPR036565">
    <property type="entry name" value="Mur-like_cat_sf"/>
</dbReference>
<evidence type="ECO:0000313" key="15">
    <source>
        <dbReference type="EMBL" id="KEQ16764.1"/>
    </source>
</evidence>
<dbReference type="GO" id="GO:0009252">
    <property type="term" value="P:peptidoglycan biosynthetic process"/>
    <property type="evidence" value="ECO:0007669"/>
    <property type="project" value="UniProtKB-UniRule"/>
</dbReference>
<dbReference type="InterPro" id="IPR004101">
    <property type="entry name" value="Mur_ligase_C"/>
</dbReference>
<comment type="function">
    <text evidence="10 11">Involved in cell wall formation. Catalyzes the final step in the synthesis of UDP-N-acetylmuramoyl-pentapeptide, the precursor of murein.</text>
</comment>
<comment type="pathway">
    <text evidence="10 11">Cell wall biogenesis; peptidoglycan biosynthesis.</text>
</comment>
<comment type="similarity">
    <text evidence="10">Belongs to the MurCDEF family. MurF subfamily.</text>
</comment>
<dbReference type="Gene3D" id="3.90.190.20">
    <property type="entry name" value="Mur ligase, C-terminal domain"/>
    <property type="match status" value="1"/>
</dbReference>
<dbReference type="InterPro" id="IPR051046">
    <property type="entry name" value="MurCDEF_CellWall_CoF430Synth"/>
</dbReference>
<evidence type="ECO:0000256" key="10">
    <source>
        <dbReference type="HAMAP-Rule" id="MF_02019"/>
    </source>
</evidence>
<evidence type="ECO:0000256" key="8">
    <source>
        <dbReference type="ARBA" id="ARBA00023306"/>
    </source>
</evidence>
<dbReference type="GO" id="GO:0008766">
    <property type="term" value="F:UDP-N-acetylmuramoylalanyl-D-glutamyl-2,6-diaminopimelate-D-alanyl-D-alanine ligase activity"/>
    <property type="evidence" value="ECO:0007669"/>
    <property type="project" value="RHEA"/>
</dbReference>
<evidence type="ECO:0000256" key="5">
    <source>
        <dbReference type="ARBA" id="ARBA00022840"/>
    </source>
</evidence>
<evidence type="ECO:0000259" key="14">
    <source>
        <dbReference type="Pfam" id="PF08245"/>
    </source>
</evidence>
<dbReference type="Gene3D" id="3.40.1390.10">
    <property type="entry name" value="MurE/MurF, N-terminal domain"/>
    <property type="match status" value="1"/>
</dbReference>
<dbReference type="InterPro" id="IPR035911">
    <property type="entry name" value="MurE/MurF_N"/>
</dbReference>
<keyword evidence="6 10" id="KW-0133">Cell shape</keyword>
<keyword evidence="16" id="KW-1185">Reference proteome</keyword>
<evidence type="ECO:0000256" key="3">
    <source>
        <dbReference type="ARBA" id="ARBA00022618"/>
    </source>
</evidence>
<sequence>MIRSFTLSELVEVLDGTLTGQDTSISGISIDTRTIEAGNLFVAIKGPRFDGHTYAKQAEASGASAVVVQEIIEGLGIAQIQVRDTEKALGRLGQFNRACFHAPVVAVTGTCGKTSVKEMLASVFEQAGKVLATEGNLNNAYGVPLTLFRLEEDQQHAVVELGTSSPGEIEYITQLTAPDVSIITNAAENHLKDLHTLEGVIHEKGFILEGLKNNGTSVLNLDDPSFLRWQDRALKQSGRKVLSFSLSKPEADVFASEVNSTSEGMSFRLNLNRNGVEEQAAVKLAFWGKHQVQNACCAAAAASAVGLGLDIIAKGLENARPYQRRGTRYPLSGDVLVIDESYNASPIATLAAIDQLADCEGKTIMVLGDMLDLGEVAKARHVDVGKYAAAKSIDCFAAYGDASIDAVKAFNNDSGQHFEEKEALSNWVRTRIQAFREQQADCPVTVLIKGSRGMEMLDVVRSLVGSEYKGER</sequence>
<proteinExistence type="inferred from homology"/>
<reference evidence="15 16" key="1">
    <citation type="submission" date="2014-06" db="EMBL/GenBank/DDBJ databases">
        <title>Whole Genome Sequences of Three Symbiotic Endozoicomonas Bacteria.</title>
        <authorList>
            <person name="Neave M.J."/>
            <person name="Apprill A."/>
            <person name="Voolstra C.R."/>
        </authorList>
    </citation>
    <scope>NUCLEOTIDE SEQUENCE [LARGE SCALE GENOMIC DNA]</scope>
    <source>
        <strain evidence="15 16">DSM 25634</strain>
    </source>
</reference>
<dbReference type="EC" id="6.3.2.10" evidence="10 11"/>
<dbReference type="GO" id="GO:0005524">
    <property type="term" value="F:ATP binding"/>
    <property type="evidence" value="ECO:0007669"/>
    <property type="project" value="UniProtKB-UniRule"/>
</dbReference>
<dbReference type="OrthoDB" id="9801978at2"/>
<dbReference type="Pfam" id="PF01225">
    <property type="entry name" value="Mur_ligase"/>
    <property type="match status" value="1"/>
</dbReference>
<keyword evidence="8 10" id="KW-0131">Cell cycle</keyword>
<feature type="domain" description="Mur ligase C-terminal" evidence="13">
    <location>
        <begin position="330"/>
        <end position="452"/>
    </location>
</feature>
<keyword evidence="2 10" id="KW-0436">Ligase</keyword>
<comment type="subcellular location">
    <subcellularLocation>
        <location evidence="10 11">Cytoplasm</location>
    </subcellularLocation>
</comment>
<dbReference type="Gene3D" id="3.40.1190.10">
    <property type="entry name" value="Mur-like, catalytic domain"/>
    <property type="match status" value="1"/>
</dbReference>
<dbReference type="GO" id="GO:0005737">
    <property type="term" value="C:cytoplasm"/>
    <property type="evidence" value="ECO:0007669"/>
    <property type="project" value="UniProtKB-SubCell"/>
</dbReference>
<keyword evidence="5 10" id="KW-0067">ATP-binding</keyword>
<feature type="binding site" evidence="10">
    <location>
        <begin position="109"/>
        <end position="115"/>
    </location>
    <ligand>
        <name>ATP</name>
        <dbReference type="ChEBI" id="CHEBI:30616"/>
    </ligand>
</feature>
<dbReference type="InterPro" id="IPR000713">
    <property type="entry name" value="Mur_ligase_N"/>
</dbReference>
<dbReference type="InterPro" id="IPR005863">
    <property type="entry name" value="UDP-N-AcMur_synth"/>
</dbReference>
<evidence type="ECO:0000256" key="6">
    <source>
        <dbReference type="ARBA" id="ARBA00022960"/>
    </source>
</evidence>
<dbReference type="SUPFAM" id="SSF53623">
    <property type="entry name" value="MurD-like peptide ligases, catalytic domain"/>
    <property type="match status" value="1"/>
</dbReference>
<dbReference type="SUPFAM" id="SSF63418">
    <property type="entry name" value="MurE/MurF N-terminal domain"/>
    <property type="match status" value="1"/>
</dbReference>
<dbReference type="InterPro" id="IPR013221">
    <property type="entry name" value="Mur_ligase_cen"/>
</dbReference>
<organism evidence="15 16">
    <name type="scientific">Endozoicomonas numazuensis</name>
    <dbReference type="NCBI Taxonomy" id="1137799"/>
    <lineage>
        <taxon>Bacteria</taxon>
        <taxon>Pseudomonadati</taxon>
        <taxon>Pseudomonadota</taxon>
        <taxon>Gammaproteobacteria</taxon>
        <taxon>Oceanospirillales</taxon>
        <taxon>Endozoicomonadaceae</taxon>
        <taxon>Endozoicomonas</taxon>
    </lineage>
</organism>
<evidence type="ECO:0000259" key="12">
    <source>
        <dbReference type="Pfam" id="PF01225"/>
    </source>
</evidence>
<accession>A0A081NE91</accession>
<dbReference type="PANTHER" id="PTHR43024:SF1">
    <property type="entry name" value="UDP-N-ACETYLMURAMOYL-TRIPEPTIDE--D-ALANYL-D-ALANINE LIGASE"/>
    <property type="match status" value="1"/>
</dbReference>
<keyword evidence="1 10" id="KW-0963">Cytoplasm</keyword>
<dbReference type="STRING" id="1137799.GZ78_18940"/>
<dbReference type="SUPFAM" id="SSF53244">
    <property type="entry name" value="MurD-like peptide ligases, peptide-binding domain"/>
    <property type="match status" value="1"/>
</dbReference>
<dbReference type="NCBIfam" id="TIGR01143">
    <property type="entry name" value="murF"/>
    <property type="match status" value="1"/>
</dbReference>
<dbReference type="GO" id="GO:0071555">
    <property type="term" value="P:cell wall organization"/>
    <property type="evidence" value="ECO:0007669"/>
    <property type="project" value="UniProtKB-KW"/>
</dbReference>
<dbReference type="Pfam" id="PF08245">
    <property type="entry name" value="Mur_ligase_M"/>
    <property type="match status" value="1"/>
</dbReference>
<evidence type="ECO:0000256" key="2">
    <source>
        <dbReference type="ARBA" id="ARBA00022598"/>
    </source>
</evidence>
<evidence type="ECO:0000256" key="9">
    <source>
        <dbReference type="ARBA" id="ARBA00023316"/>
    </source>
</evidence>
<keyword evidence="3 10" id="KW-0132">Cell division</keyword>
<dbReference type="GO" id="GO:0008360">
    <property type="term" value="P:regulation of cell shape"/>
    <property type="evidence" value="ECO:0007669"/>
    <property type="project" value="UniProtKB-KW"/>
</dbReference>
<keyword evidence="9 10" id="KW-0961">Cell wall biogenesis/degradation</keyword>
<dbReference type="UniPathway" id="UPA00219"/>
<dbReference type="EMBL" id="JOKH01000004">
    <property type="protein sequence ID" value="KEQ16764.1"/>
    <property type="molecule type" value="Genomic_DNA"/>
</dbReference>